<dbReference type="FunFam" id="3.40.390.10:FF:000009">
    <property type="entry name" value="Oligopeptidase A"/>
    <property type="match status" value="1"/>
</dbReference>
<evidence type="ECO:0000313" key="14">
    <source>
        <dbReference type="EMBL" id="CAE2230440.1"/>
    </source>
</evidence>
<dbReference type="InterPro" id="IPR034005">
    <property type="entry name" value="M3A_DCP"/>
</dbReference>
<dbReference type="InterPro" id="IPR024079">
    <property type="entry name" value="MetalloPept_cat_dom_sf"/>
</dbReference>
<evidence type="ECO:0000259" key="12">
    <source>
        <dbReference type="Pfam" id="PF19310"/>
    </source>
</evidence>
<evidence type="ECO:0000256" key="6">
    <source>
        <dbReference type="ARBA" id="ARBA00023049"/>
    </source>
</evidence>
<evidence type="ECO:0000256" key="10">
    <source>
        <dbReference type="SAM" id="MobiDB-lite"/>
    </source>
</evidence>
<feature type="domain" description="Peptidase M3A/M3B catalytic" evidence="11">
    <location>
        <begin position="264"/>
        <end position="734"/>
    </location>
</feature>
<dbReference type="Pfam" id="PF19310">
    <property type="entry name" value="TOP_N"/>
    <property type="match status" value="1"/>
</dbReference>
<keyword evidence="3 9" id="KW-0479">Metal-binding</keyword>
<dbReference type="GO" id="GO:0005829">
    <property type="term" value="C:cytosol"/>
    <property type="evidence" value="ECO:0007669"/>
    <property type="project" value="UniProtKB-ARBA"/>
</dbReference>
<evidence type="ECO:0000256" key="7">
    <source>
        <dbReference type="ARBA" id="ARBA00024603"/>
    </source>
</evidence>
<evidence type="ECO:0000256" key="1">
    <source>
        <dbReference type="ARBA" id="ARBA00006040"/>
    </source>
</evidence>
<dbReference type="Gene3D" id="1.10.1370.40">
    <property type="match status" value="1"/>
</dbReference>
<name>A0A6U6EF43_9STRA</name>
<proteinExistence type="inferred from homology"/>
<keyword evidence="5 9" id="KW-0862">Zinc</keyword>
<feature type="compositionally biased region" description="Low complexity" evidence="10">
    <location>
        <begin position="1"/>
        <end position="19"/>
    </location>
</feature>
<comment type="similarity">
    <text evidence="1 9">Belongs to the peptidase M3 family.</text>
</comment>
<dbReference type="InterPro" id="IPR045666">
    <property type="entry name" value="OpdA_N"/>
</dbReference>
<organism evidence="14">
    <name type="scientific">Odontella aurita</name>
    <dbReference type="NCBI Taxonomy" id="265563"/>
    <lineage>
        <taxon>Eukaryota</taxon>
        <taxon>Sar</taxon>
        <taxon>Stramenopiles</taxon>
        <taxon>Ochrophyta</taxon>
        <taxon>Bacillariophyta</taxon>
        <taxon>Mediophyceae</taxon>
        <taxon>Biddulphiophycidae</taxon>
        <taxon>Eupodiscales</taxon>
        <taxon>Odontellaceae</taxon>
        <taxon>Odontella</taxon>
    </lineage>
</organism>
<dbReference type="Gene3D" id="1.10.1370.10">
    <property type="entry name" value="Neurolysin, domain 3"/>
    <property type="match status" value="1"/>
</dbReference>
<dbReference type="GO" id="GO:0006518">
    <property type="term" value="P:peptide metabolic process"/>
    <property type="evidence" value="ECO:0007669"/>
    <property type="project" value="TreeGrafter"/>
</dbReference>
<keyword evidence="4 9" id="KW-0378">Hydrolase</keyword>
<dbReference type="InterPro" id="IPR001567">
    <property type="entry name" value="Pept_M3A_M3B_dom"/>
</dbReference>
<dbReference type="EMBL" id="HBKQ01017343">
    <property type="protein sequence ID" value="CAE2230439.1"/>
    <property type="molecule type" value="Transcribed_RNA"/>
</dbReference>
<dbReference type="Gene3D" id="3.40.390.10">
    <property type="entry name" value="Collagenase (Catalytic Domain)"/>
    <property type="match status" value="1"/>
</dbReference>
<evidence type="ECO:0000256" key="9">
    <source>
        <dbReference type="RuleBase" id="RU003435"/>
    </source>
</evidence>
<dbReference type="EC" id="3.4.24.70" evidence="8"/>
<dbReference type="AlphaFoldDB" id="A0A6U6EF43"/>
<accession>A0A6U6EF43</accession>
<protein>
    <recommendedName>
        <fullName evidence="8">oligopeptidase A</fullName>
        <ecNumber evidence="8">3.4.24.70</ecNumber>
    </recommendedName>
</protein>
<evidence type="ECO:0000256" key="5">
    <source>
        <dbReference type="ARBA" id="ARBA00022833"/>
    </source>
</evidence>
<dbReference type="GO" id="GO:0004222">
    <property type="term" value="F:metalloendopeptidase activity"/>
    <property type="evidence" value="ECO:0007669"/>
    <property type="project" value="UniProtKB-EC"/>
</dbReference>
<keyword evidence="2 9" id="KW-0645">Protease</keyword>
<feature type="region of interest" description="Disordered" evidence="10">
    <location>
        <begin position="1"/>
        <end position="42"/>
    </location>
</feature>
<gene>
    <name evidence="13" type="ORF">OAUR00152_LOCUS11724</name>
    <name evidence="14" type="ORF">OAUR00152_LOCUS11725</name>
</gene>
<dbReference type="PANTHER" id="PTHR11804">
    <property type="entry name" value="PROTEASE M3 THIMET OLIGOPEPTIDASE-RELATED"/>
    <property type="match status" value="1"/>
</dbReference>
<feature type="domain" description="Oligopeptidase A N-terminal" evidence="12">
    <location>
        <begin position="43"/>
        <end position="175"/>
    </location>
</feature>
<keyword evidence="6 9" id="KW-0482">Metalloprotease</keyword>
<dbReference type="PANTHER" id="PTHR11804:SF83">
    <property type="entry name" value="LD37516P"/>
    <property type="match status" value="1"/>
</dbReference>
<reference evidence="14" key="1">
    <citation type="submission" date="2021-01" db="EMBL/GenBank/DDBJ databases">
        <authorList>
            <person name="Corre E."/>
            <person name="Pelletier E."/>
            <person name="Niang G."/>
            <person name="Scheremetjew M."/>
            <person name="Finn R."/>
            <person name="Kale V."/>
            <person name="Holt S."/>
            <person name="Cochrane G."/>
            <person name="Meng A."/>
            <person name="Brown T."/>
            <person name="Cohen L."/>
        </authorList>
    </citation>
    <scope>NUCLEOTIDE SEQUENCE</scope>
    <source>
        <strain evidence="14">Isolate 1302-5</strain>
    </source>
</reference>
<dbReference type="GO" id="GO:0046872">
    <property type="term" value="F:metal ion binding"/>
    <property type="evidence" value="ECO:0007669"/>
    <property type="project" value="UniProtKB-UniRule"/>
</dbReference>
<comment type="cofactor">
    <cofactor evidence="9">
        <name>Zn(2+)</name>
        <dbReference type="ChEBI" id="CHEBI:29105"/>
    </cofactor>
    <text evidence="9">Binds 1 zinc ion.</text>
</comment>
<comment type="catalytic activity">
    <reaction evidence="7">
        <text>Hydrolysis of oligopeptides, with broad specificity. Gly or Ala commonly occur as P1 or P1' residues, but more distant residues are also important, as is shown by the fact that Z-Gly-Pro-Gly-|-Gly-Pro-Ala is cleaved, but not Z-(Gly)(5).</text>
        <dbReference type="EC" id="3.4.24.70"/>
    </reaction>
</comment>
<dbReference type="Pfam" id="PF01432">
    <property type="entry name" value="Peptidase_M3"/>
    <property type="match status" value="1"/>
</dbReference>
<evidence type="ECO:0000313" key="13">
    <source>
        <dbReference type="EMBL" id="CAE2230439.1"/>
    </source>
</evidence>
<evidence type="ECO:0000256" key="8">
    <source>
        <dbReference type="ARBA" id="ARBA00026100"/>
    </source>
</evidence>
<evidence type="ECO:0000256" key="2">
    <source>
        <dbReference type="ARBA" id="ARBA00022670"/>
    </source>
</evidence>
<sequence length="736" mass="81733">MVSTTAGAETAESTSSPSSNPMLDQDGLPRFSSIEPSQLPPAVTELLEKLEADFSAMESKLSEDDGTSYDEVLPAVERLQEPLGYVWGVAGHLNGVKNGDELREAYEKNQPGVVQAMTKFSQSRPLYDALKGIESSWEDATGKDVEFEEGQRRRAVSNSLRSMTLGGVGLEGEEKEKFNDMRMRLAELATKFGNHVLDATKAFSLTIEDAADVEGVPASAKAMWAQSHAMHLKSEDPEADVPEPDAEKGPWRVTLDGPSYIAALSHLPNRSQRETVYRASVSRASDLGDEDKNNVPLIYEILSIKKDMSTMLGFDNFAEQSLAGKMAPTVEAVTELTDLVAEKAIPAAKKELAEITDLARSVGGDDYAEDSLEKLQPWDVTFWSERLKEKKFDLTEEELRPYFALPAVLDGMFGLVKRIFNIEVTAADGEAEVWNDDVRFFKVNDVETGKHIASFYLDPYSRPADKRGGAWMDVCLGKSEACNRDVPVAYLTCNGSPPVGDDTPSLMTFREVETLFHEFGHGLQHMLTTASVGDVAGINGVEWDAVELPSQFMENWCYDKPTVYGFAKHYETGEPLPEDMFEKLKEQKTYGAGMMSCRQLYFGQMDMELHSSFDPKKEGEEDESIFDVQRRVAARYIPHSPPLPEDRFLCTFNHIFGGGYAAGYYSYKWAEVMSADAFGAFEDVGLDDEEKVKEVGMRFRDTVLSLGGGVEPMEVFRRFRGREPSPEALLRHNGLA</sequence>
<evidence type="ECO:0000256" key="4">
    <source>
        <dbReference type="ARBA" id="ARBA00022801"/>
    </source>
</evidence>
<dbReference type="GO" id="GO:0006508">
    <property type="term" value="P:proteolysis"/>
    <property type="evidence" value="ECO:0007669"/>
    <property type="project" value="UniProtKB-KW"/>
</dbReference>
<dbReference type="EMBL" id="HBKQ01017344">
    <property type="protein sequence ID" value="CAE2230440.1"/>
    <property type="molecule type" value="Transcribed_RNA"/>
</dbReference>
<dbReference type="CDD" id="cd06456">
    <property type="entry name" value="M3A_DCP"/>
    <property type="match status" value="1"/>
</dbReference>
<dbReference type="InterPro" id="IPR024077">
    <property type="entry name" value="Neurolysin/TOP_dom2"/>
</dbReference>
<evidence type="ECO:0000256" key="3">
    <source>
        <dbReference type="ARBA" id="ARBA00022723"/>
    </source>
</evidence>
<dbReference type="InterPro" id="IPR045090">
    <property type="entry name" value="Pept_M3A_M3B"/>
</dbReference>
<dbReference type="SUPFAM" id="SSF55486">
    <property type="entry name" value="Metalloproteases ('zincins'), catalytic domain"/>
    <property type="match status" value="1"/>
</dbReference>
<evidence type="ECO:0000259" key="11">
    <source>
        <dbReference type="Pfam" id="PF01432"/>
    </source>
</evidence>